<sequence>MHLCIPLWFYTIGCPVRCTASSLSLSFPSFRLFFFLFCSSKMVSLLLDKLGGVLWITLMSTLGVLTPFLFLSRCSGDAHHRTIHSSSSYGASVLSFMNCFSAGMLLTLALGHFLPSSFKADPSLSVEHLCSYVLIGVLFPLLLELLLGGEGSHSHGSHHHHHHHHDDDGSGSRRRRAISTTVILILLMGFHGMIEGMLLGLEKHPDLLWRVAFPLTIHKYFDGIVIGVSVAKDRAKAIQEAESTATEVESPNEEDEKKDLKAASVMRSMSVFVIGWLAITPVTMLCVVFYNLFKSAQSTAGKGSSQHDASSSASFLFAFVQAAGGGSFIYVSLSILFQEREKGVFSCVAVITGVLFTLLLFNFPESHSM</sequence>
<feature type="transmembrane region" description="Helical" evidence="2">
    <location>
        <begin position="343"/>
        <end position="363"/>
    </location>
</feature>
<dbReference type="AlphaFoldDB" id="S9V0A5"/>
<evidence type="ECO:0008006" key="5">
    <source>
        <dbReference type="Google" id="ProtNLM"/>
    </source>
</evidence>
<dbReference type="GO" id="GO:0005385">
    <property type="term" value="F:zinc ion transmembrane transporter activity"/>
    <property type="evidence" value="ECO:0007669"/>
    <property type="project" value="TreeGrafter"/>
</dbReference>
<evidence type="ECO:0000256" key="2">
    <source>
        <dbReference type="SAM" id="Phobius"/>
    </source>
</evidence>
<evidence type="ECO:0000313" key="4">
    <source>
        <dbReference type="Proteomes" id="UP000015354"/>
    </source>
</evidence>
<dbReference type="GO" id="GO:0016020">
    <property type="term" value="C:membrane"/>
    <property type="evidence" value="ECO:0007669"/>
    <property type="project" value="TreeGrafter"/>
</dbReference>
<feature type="region of interest" description="Disordered" evidence="1">
    <location>
        <begin position="154"/>
        <end position="173"/>
    </location>
</feature>
<dbReference type="PANTHER" id="PTHR11040">
    <property type="entry name" value="ZINC/IRON TRANSPORTER"/>
    <property type="match status" value="1"/>
</dbReference>
<keyword evidence="2" id="KW-0812">Transmembrane</keyword>
<evidence type="ECO:0000313" key="3">
    <source>
        <dbReference type="EMBL" id="EPY34448.1"/>
    </source>
</evidence>
<feature type="compositionally biased region" description="Basic residues" evidence="1">
    <location>
        <begin position="155"/>
        <end position="164"/>
    </location>
</feature>
<dbReference type="OrthoDB" id="448280at2759"/>
<protein>
    <recommendedName>
        <fullName evidence="5">Solute carrier family 39 (Zinc transporter), member 1/2/3</fullName>
    </recommendedName>
</protein>
<feature type="transmembrane region" description="Helical" evidence="2">
    <location>
        <begin position="182"/>
        <end position="201"/>
    </location>
</feature>
<accession>S9V0A5</accession>
<name>S9V0A5_9TRYP</name>
<feature type="transmembrane region" description="Helical" evidence="2">
    <location>
        <begin position="50"/>
        <end position="71"/>
    </location>
</feature>
<dbReference type="EMBL" id="ATMH01001579">
    <property type="protein sequence ID" value="EPY34448.1"/>
    <property type="molecule type" value="Genomic_DNA"/>
</dbReference>
<gene>
    <name evidence="3" type="ORF">STCU_01579</name>
</gene>
<organism evidence="3 4">
    <name type="scientific">Strigomonas culicis</name>
    <dbReference type="NCBI Taxonomy" id="28005"/>
    <lineage>
        <taxon>Eukaryota</taxon>
        <taxon>Discoba</taxon>
        <taxon>Euglenozoa</taxon>
        <taxon>Kinetoplastea</taxon>
        <taxon>Metakinetoplastina</taxon>
        <taxon>Trypanosomatida</taxon>
        <taxon>Trypanosomatidae</taxon>
        <taxon>Strigomonadinae</taxon>
        <taxon>Strigomonas</taxon>
    </lineage>
</organism>
<reference evidence="3 4" key="1">
    <citation type="journal article" date="2013" name="PLoS ONE">
        <title>Predicting the Proteins of Angomonas deanei, Strigomonas culicis and Their Respective Endosymbionts Reveals New Aspects of the Trypanosomatidae Family.</title>
        <authorList>
            <person name="Motta M.C."/>
            <person name="Martins A.C."/>
            <person name="de Souza S.S."/>
            <person name="Catta-Preta C.M."/>
            <person name="Silva R."/>
            <person name="Klein C.C."/>
            <person name="de Almeida L.G."/>
            <person name="de Lima Cunha O."/>
            <person name="Ciapina L.P."/>
            <person name="Brocchi M."/>
            <person name="Colabardini A.C."/>
            <person name="de Araujo Lima B."/>
            <person name="Machado C.R."/>
            <person name="de Almeida Soares C.M."/>
            <person name="Probst C.M."/>
            <person name="de Menezes C.B."/>
            <person name="Thompson C.E."/>
            <person name="Bartholomeu D.C."/>
            <person name="Gradia D.F."/>
            <person name="Pavoni D.P."/>
            <person name="Grisard E.C."/>
            <person name="Fantinatti-Garboggini F."/>
            <person name="Marchini F.K."/>
            <person name="Rodrigues-Luiz G.F."/>
            <person name="Wagner G."/>
            <person name="Goldman G.H."/>
            <person name="Fietto J.L."/>
            <person name="Elias M.C."/>
            <person name="Goldman M.H."/>
            <person name="Sagot M.F."/>
            <person name="Pereira M."/>
            <person name="Stoco P.H."/>
            <person name="de Mendonca-Neto R.P."/>
            <person name="Teixeira S.M."/>
            <person name="Maciel T.E."/>
            <person name="de Oliveira Mendes T.A."/>
            <person name="Urmenyi T.P."/>
            <person name="de Souza W."/>
            <person name="Schenkman S."/>
            <person name="de Vasconcelos A.T."/>
        </authorList>
    </citation>
    <scope>NUCLEOTIDE SEQUENCE [LARGE SCALE GENOMIC DNA]</scope>
</reference>
<feature type="transmembrane region" description="Helical" evidence="2">
    <location>
        <begin position="314"/>
        <end position="337"/>
    </location>
</feature>
<feature type="transmembrane region" description="Helical" evidence="2">
    <location>
        <begin position="92"/>
        <end position="114"/>
    </location>
</feature>
<keyword evidence="2" id="KW-1133">Transmembrane helix</keyword>
<feature type="transmembrane region" description="Helical" evidence="2">
    <location>
        <begin position="126"/>
        <end position="147"/>
    </location>
</feature>
<dbReference type="PANTHER" id="PTHR11040:SF209">
    <property type="entry name" value="ZIP ZINC TRANSPORTER"/>
    <property type="match status" value="1"/>
</dbReference>
<dbReference type="Proteomes" id="UP000015354">
    <property type="component" value="Unassembled WGS sequence"/>
</dbReference>
<comment type="caution">
    <text evidence="3">The sequence shown here is derived from an EMBL/GenBank/DDBJ whole genome shotgun (WGS) entry which is preliminary data.</text>
</comment>
<evidence type="ECO:0000256" key="1">
    <source>
        <dbReference type="SAM" id="MobiDB-lite"/>
    </source>
</evidence>
<proteinExistence type="predicted"/>
<feature type="transmembrane region" description="Helical" evidence="2">
    <location>
        <begin position="269"/>
        <end position="293"/>
    </location>
</feature>
<keyword evidence="2" id="KW-0472">Membrane</keyword>
<keyword evidence="4" id="KW-1185">Reference proteome</keyword>